<keyword evidence="2" id="KW-1185">Reference proteome</keyword>
<accession>A0A5B7EDZ9</accession>
<reference evidence="1 2" key="1">
    <citation type="submission" date="2019-05" db="EMBL/GenBank/DDBJ databases">
        <title>Another draft genome of Portunus trituberculatus and its Hox gene families provides insights of decapod evolution.</title>
        <authorList>
            <person name="Jeong J.-H."/>
            <person name="Song I."/>
            <person name="Kim S."/>
            <person name="Choi T."/>
            <person name="Kim D."/>
            <person name="Ryu S."/>
            <person name="Kim W."/>
        </authorList>
    </citation>
    <scope>NUCLEOTIDE SEQUENCE [LARGE SCALE GENOMIC DNA]</scope>
    <source>
        <tissue evidence="1">Muscle</tissue>
    </source>
</reference>
<evidence type="ECO:0000313" key="2">
    <source>
        <dbReference type="Proteomes" id="UP000324222"/>
    </source>
</evidence>
<dbReference type="AlphaFoldDB" id="A0A5B7EDZ9"/>
<evidence type="ECO:0000313" key="1">
    <source>
        <dbReference type="EMBL" id="MPC31446.1"/>
    </source>
</evidence>
<organism evidence="1 2">
    <name type="scientific">Portunus trituberculatus</name>
    <name type="common">Swimming crab</name>
    <name type="synonym">Neptunus trituberculatus</name>
    <dbReference type="NCBI Taxonomy" id="210409"/>
    <lineage>
        <taxon>Eukaryota</taxon>
        <taxon>Metazoa</taxon>
        <taxon>Ecdysozoa</taxon>
        <taxon>Arthropoda</taxon>
        <taxon>Crustacea</taxon>
        <taxon>Multicrustacea</taxon>
        <taxon>Malacostraca</taxon>
        <taxon>Eumalacostraca</taxon>
        <taxon>Eucarida</taxon>
        <taxon>Decapoda</taxon>
        <taxon>Pleocyemata</taxon>
        <taxon>Brachyura</taxon>
        <taxon>Eubrachyura</taxon>
        <taxon>Portunoidea</taxon>
        <taxon>Portunidae</taxon>
        <taxon>Portuninae</taxon>
        <taxon>Portunus</taxon>
    </lineage>
</organism>
<proteinExistence type="predicted"/>
<dbReference type="Proteomes" id="UP000324222">
    <property type="component" value="Unassembled WGS sequence"/>
</dbReference>
<dbReference type="EMBL" id="VSRR010002436">
    <property type="protein sequence ID" value="MPC31446.1"/>
    <property type="molecule type" value="Genomic_DNA"/>
</dbReference>
<comment type="caution">
    <text evidence="1">The sequence shown here is derived from an EMBL/GenBank/DDBJ whole genome shotgun (WGS) entry which is preliminary data.</text>
</comment>
<sequence length="66" mass="7438">MFLPSRMNAEHREEPLTPPAKEFKKFIKCHSSHASPTFPPRQLRRLTARGAVDLYPKGVSASCDSI</sequence>
<gene>
    <name evidence="1" type="ORF">E2C01_024735</name>
</gene>
<name>A0A5B7EDZ9_PORTR</name>
<protein>
    <submittedName>
        <fullName evidence="1">Uncharacterized protein</fullName>
    </submittedName>
</protein>